<evidence type="ECO:0000313" key="2">
    <source>
        <dbReference type="Proteomes" id="UP000007148"/>
    </source>
</evidence>
<dbReference type="HOGENOM" id="CLU_970150_0_0_1"/>
<comment type="caution">
    <text evidence="1">The sequence shown here is derived from an EMBL/GenBank/DDBJ whole genome shotgun (WGS) entry which is preliminary data.</text>
</comment>
<proteinExistence type="predicted"/>
<dbReference type="Proteomes" id="UP000007148">
    <property type="component" value="Unassembled WGS sequence"/>
</dbReference>
<dbReference type="InParanoid" id="G4TBT0"/>
<name>G4TBT0_SERID</name>
<protein>
    <submittedName>
        <fullName evidence="1">Uncharacterized protein</fullName>
    </submittedName>
</protein>
<sequence length="287" mass="32048">MTDEYFQYPALNNETTGDSIDAGDIYSLYVPSYNTYIPNERDVTQEEDPILDFPSTPDRRAQTELEEEVALHPDARWIGHYNFDDAPSPRFSTATLTTRSDIDSIFTSDNGGYSSIAGHPDEAESPVKLLRLDFDKSGVGIPLKRWVGDGKQEDDLQPCPKYFEVQSQDEEENVYTTEWTLQPYGYGDATQPERFEDDDPEVLLDRAFVPLEKGSLPEAVVPSGEGEPLIEVASLGASTKSQVNEAQSYIEQETAKVLVASQPVCESSNKHDRKAVPEVFEFAPSIF</sequence>
<dbReference type="EMBL" id="CAFZ01000040">
    <property type="protein sequence ID" value="CCA68773.1"/>
    <property type="molecule type" value="Genomic_DNA"/>
</dbReference>
<reference evidence="1 2" key="1">
    <citation type="journal article" date="2011" name="PLoS Pathog.">
        <title>Endophytic Life Strategies Decoded by Genome and Transcriptome Analyses of the Mutualistic Root Symbiont Piriformospora indica.</title>
        <authorList>
            <person name="Zuccaro A."/>
            <person name="Lahrmann U."/>
            <person name="Guldener U."/>
            <person name="Langen G."/>
            <person name="Pfiffi S."/>
            <person name="Biedenkopf D."/>
            <person name="Wong P."/>
            <person name="Samans B."/>
            <person name="Grimm C."/>
            <person name="Basiewicz M."/>
            <person name="Murat C."/>
            <person name="Martin F."/>
            <person name="Kogel K.H."/>
        </authorList>
    </citation>
    <scope>NUCLEOTIDE SEQUENCE [LARGE SCALE GENOMIC DNA]</scope>
    <source>
        <strain evidence="1 2">DSM 11827</strain>
    </source>
</reference>
<organism evidence="1 2">
    <name type="scientific">Serendipita indica (strain DSM 11827)</name>
    <name type="common">Root endophyte fungus</name>
    <name type="synonym">Piriformospora indica</name>
    <dbReference type="NCBI Taxonomy" id="1109443"/>
    <lineage>
        <taxon>Eukaryota</taxon>
        <taxon>Fungi</taxon>
        <taxon>Dikarya</taxon>
        <taxon>Basidiomycota</taxon>
        <taxon>Agaricomycotina</taxon>
        <taxon>Agaricomycetes</taxon>
        <taxon>Sebacinales</taxon>
        <taxon>Serendipitaceae</taxon>
        <taxon>Serendipita</taxon>
    </lineage>
</organism>
<keyword evidence="2" id="KW-1185">Reference proteome</keyword>
<dbReference type="AlphaFoldDB" id="G4TBT0"/>
<gene>
    <name evidence="1" type="ORF">PIIN_02635</name>
</gene>
<evidence type="ECO:0000313" key="1">
    <source>
        <dbReference type="EMBL" id="CCA68773.1"/>
    </source>
</evidence>
<dbReference type="OrthoDB" id="3193603at2759"/>
<accession>G4TBT0</accession>